<dbReference type="AlphaFoldDB" id="A0A226SX48"/>
<dbReference type="Pfam" id="PF09683">
    <property type="entry name" value="Lactococcin_972"/>
    <property type="match status" value="1"/>
</dbReference>
<evidence type="ECO:0000313" key="4">
    <source>
        <dbReference type="Proteomes" id="UP000198437"/>
    </source>
</evidence>
<evidence type="ECO:0000256" key="1">
    <source>
        <dbReference type="SAM" id="SignalP"/>
    </source>
</evidence>
<feature type="signal peptide" evidence="1">
    <location>
        <begin position="1"/>
        <end position="27"/>
    </location>
</feature>
<dbReference type="RefSeq" id="WP_061205069.1">
    <property type="nucleotide sequence ID" value="NZ_CP128800.1"/>
</dbReference>
<reference evidence="2 4" key="1">
    <citation type="submission" date="2016-05" db="EMBL/GenBank/DDBJ databases">
        <authorList>
            <person name="Johnson T.J."/>
            <person name="Youmans B.P."/>
            <person name="Case K.A."/>
        </authorList>
    </citation>
    <scope>NUCLEOTIDE SEQUENCE [LARGE SCALE GENOMIC DNA]</scope>
    <source>
        <strain evidence="2 4">UMNLC6</strain>
    </source>
</reference>
<reference evidence="3 5" key="2">
    <citation type="submission" date="2017-12" db="EMBL/GenBank/DDBJ databases">
        <title>Phylogenetic diversity of female urinary microbiome.</title>
        <authorList>
            <person name="Thomas-White K."/>
            <person name="Wolfe A.J."/>
        </authorList>
    </citation>
    <scope>NUCLEOTIDE SEQUENCE [LARGE SCALE GENOMIC DNA]</scope>
    <source>
        <strain evidence="3 5">UMB0085</strain>
    </source>
</reference>
<proteinExistence type="predicted"/>
<dbReference type="Proteomes" id="UP000235119">
    <property type="component" value="Unassembled WGS sequence"/>
</dbReference>
<gene>
    <name evidence="2" type="ORF">AYP82_08085</name>
    <name evidence="3" type="ORF">CYJ79_08905</name>
</gene>
<dbReference type="EMBL" id="PKIW01000048">
    <property type="protein sequence ID" value="PLT10722.1"/>
    <property type="molecule type" value="Genomic_DNA"/>
</dbReference>
<comment type="caution">
    <text evidence="3">The sequence shown here is derived from an EMBL/GenBank/DDBJ whole genome shotgun (WGS) entry which is preliminary data.</text>
</comment>
<evidence type="ECO:0000313" key="5">
    <source>
        <dbReference type="Proteomes" id="UP000235119"/>
    </source>
</evidence>
<sequence length="96" mass="10511">MKKAKKLIAGLTATSAALMLLTSPTLAATVYEHGGVWNYGVGKKYVWSYYSHNRLTHKSSVQGKYFSSSGWVSPGTQARASAEKAWTGNQSYFDVE</sequence>
<dbReference type="InterPro" id="IPR006540">
    <property type="entry name" value="Lactococcin_972"/>
</dbReference>
<dbReference type="NCBIfam" id="TIGR01653">
    <property type="entry name" value="lactococcin_972"/>
    <property type="match status" value="1"/>
</dbReference>
<name>A0A226SX48_9LACO</name>
<evidence type="ECO:0000313" key="2">
    <source>
        <dbReference type="EMBL" id="OXC23043.1"/>
    </source>
</evidence>
<dbReference type="Proteomes" id="UP000198437">
    <property type="component" value="Unassembled WGS sequence"/>
</dbReference>
<evidence type="ECO:0000313" key="3">
    <source>
        <dbReference type="EMBL" id="PLT10722.1"/>
    </source>
</evidence>
<keyword evidence="1" id="KW-0732">Signal</keyword>
<protein>
    <submittedName>
        <fullName evidence="2">Bacteriocin transporter</fullName>
    </submittedName>
    <submittedName>
        <fullName evidence="3">Lactococcin 972 family bacteriocin</fullName>
    </submittedName>
</protein>
<dbReference type="EMBL" id="LYQW01000015">
    <property type="protein sequence ID" value="OXC23043.1"/>
    <property type="molecule type" value="Genomic_DNA"/>
</dbReference>
<dbReference type="Gene3D" id="2.60.40.2850">
    <property type="match status" value="1"/>
</dbReference>
<feature type="chain" id="PRO_5015074511" evidence="1">
    <location>
        <begin position="28"/>
        <end position="96"/>
    </location>
</feature>
<accession>A0A226SX48</accession>
<organism evidence="3 5">
    <name type="scientific">Lactobacillus crispatus</name>
    <dbReference type="NCBI Taxonomy" id="47770"/>
    <lineage>
        <taxon>Bacteria</taxon>
        <taxon>Bacillati</taxon>
        <taxon>Bacillota</taxon>
        <taxon>Bacilli</taxon>
        <taxon>Lactobacillales</taxon>
        <taxon>Lactobacillaceae</taxon>
        <taxon>Lactobacillus</taxon>
    </lineage>
</organism>